<keyword evidence="1" id="KW-0472">Membrane</keyword>
<accession>A0A5C5UW66</accession>
<feature type="transmembrane region" description="Helical" evidence="1">
    <location>
        <begin position="38"/>
        <end position="62"/>
    </location>
</feature>
<reference evidence="2 3" key="1">
    <citation type="submission" date="2019-02" db="EMBL/GenBank/DDBJ databases">
        <title>Deep-cultivation of Planctomycetes and their phenomic and genomic characterization uncovers novel biology.</title>
        <authorList>
            <person name="Wiegand S."/>
            <person name="Jogler M."/>
            <person name="Boedeker C."/>
            <person name="Pinto D."/>
            <person name="Vollmers J."/>
            <person name="Rivas-Marin E."/>
            <person name="Kohn T."/>
            <person name="Peeters S.H."/>
            <person name="Heuer A."/>
            <person name="Rast P."/>
            <person name="Oberbeckmann S."/>
            <person name="Bunk B."/>
            <person name="Jeske O."/>
            <person name="Meyerdierks A."/>
            <person name="Storesund J.E."/>
            <person name="Kallscheuer N."/>
            <person name="Luecker S."/>
            <person name="Lage O.M."/>
            <person name="Pohl T."/>
            <person name="Merkel B.J."/>
            <person name="Hornburger P."/>
            <person name="Mueller R.-W."/>
            <person name="Bruemmer F."/>
            <person name="Labrenz M."/>
            <person name="Spormann A.M."/>
            <person name="Op Den Camp H."/>
            <person name="Overmann J."/>
            <person name="Amann R."/>
            <person name="Jetten M.S.M."/>
            <person name="Mascher T."/>
            <person name="Medema M.H."/>
            <person name="Devos D.P."/>
            <person name="Kaster A.-K."/>
            <person name="Ovreas L."/>
            <person name="Rohde M."/>
            <person name="Galperin M.Y."/>
            <person name="Jogler C."/>
        </authorList>
    </citation>
    <scope>NUCLEOTIDE SEQUENCE [LARGE SCALE GENOMIC DNA]</scope>
    <source>
        <strain evidence="2 3">KOR42</strain>
    </source>
</reference>
<name>A0A5C5UW66_9PLAN</name>
<protein>
    <submittedName>
        <fullName evidence="2">Uncharacterized protein</fullName>
    </submittedName>
</protein>
<comment type="caution">
    <text evidence="2">The sequence shown here is derived from an EMBL/GenBank/DDBJ whole genome shotgun (WGS) entry which is preliminary data.</text>
</comment>
<evidence type="ECO:0000313" key="2">
    <source>
        <dbReference type="EMBL" id="TWT29810.1"/>
    </source>
</evidence>
<gene>
    <name evidence="2" type="ORF">KOR42_54880</name>
</gene>
<proteinExistence type="predicted"/>
<keyword evidence="3" id="KW-1185">Reference proteome</keyword>
<evidence type="ECO:0000313" key="3">
    <source>
        <dbReference type="Proteomes" id="UP000317243"/>
    </source>
</evidence>
<dbReference type="EMBL" id="SIHI01000111">
    <property type="protein sequence ID" value="TWT29810.1"/>
    <property type="molecule type" value="Genomic_DNA"/>
</dbReference>
<sequence>MTSPLQCGHGTRPVSVIKTGVFQMTWKNLPGFRRVFTALTWLFVCASCLLLSFFGVVFAFLLHEHFAWNSSIVRESKSRGDVIVGLLEEHHRQQGRFPGSLDELNDGNNNRYQQPTSGLKQWRYLVNSDRSAFELSFSANDNHYPVCYYDSKVKRWYEDR</sequence>
<evidence type="ECO:0000256" key="1">
    <source>
        <dbReference type="SAM" id="Phobius"/>
    </source>
</evidence>
<keyword evidence="1" id="KW-1133">Transmembrane helix</keyword>
<dbReference type="Proteomes" id="UP000317243">
    <property type="component" value="Unassembled WGS sequence"/>
</dbReference>
<keyword evidence="1" id="KW-0812">Transmembrane</keyword>
<dbReference type="AlphaFoldDB" id="A0A5C5UW66"/>
<organism evidence="2 3">
    <name type="scientific">Thalassoglobus neptunius</name>
    <dbReference type="NCBI Taxonomy" id="1938619"/>
    <lineage>
        <taxon>Bacteria</taxon>
        <taxon>Pseudomonadati</taxon>
        <taxon>Planctomycetota</taxon>
        <taxon>Planctomycetia</taxon>
        <taxon>Planctomycetales</taxon>
        <taxon>Planctomycetaceae</taxon>
        <taxon>Thalassoglobus</taxon>
    </lineage>
</organism>